<dbReference type="Proteomes" id="UP001164746">
    <property type="component" value="Chromosome 5"/>
</dbReference>
<accession>A0ABY7EC26</accession>
<evidence type="ECO:0000313" key="3">
    <source>
        <dbReference type="Proteomes" id="UP001164746"/>
    </source>
</evidence>
<sequence>MNTTPTSMIQNVFKSTAVTYLNTTNNNNDDPMFVTLRLLVFLFVVVIFFVLGLGCYRIRQRCSKDYNHFLDVI</sequence>
<name>A0ABY7EC26_MYAAR</name>
<keyword evidence="1" id="KW-1133">Transmembrane helix</keyword>
<protein>
    <submittedName>
        <fullName evidence="2">Uncharacterized protein</fullName>
    </submittedName>
</protein>
<gene>
    <name evidence="2" type="ORF">MAR_021866</name>
</gene>
<organism evidence="2 3">
    <name type="scientific">Mya arenaria</name>
    <name type="common">Soft-shell clam</name>
    <dbReference type="NCBI Taxonomy" id="6604"/>
    <lineage>
        <taxon>Eukaryota</taxon>
        <taxon>Metazoa</taxon>
        <taxon>Spiralia</taxon>
        <taxon>Lophotrochozoa</taxon>
        <taxon>Mollusca</taxon>
        <taxon>Bivalvia</taxon>
        <taxon>Autobranchia</taxon>
        <taxon>Heteroconchia</taxon>
        <taxon>Euheterodonta</taxon>
        <taxon>Imparidentia</taxon>
        <taxon>Neoheterodontei</taxon>
        <taxon>Myida</taxon>
        <taxon>Myoidea</taxon>
        <taxon>Myidae</taxon>
        <taxon>Mya</taxon>
    </lineage>
</organism>
<keyword evidence="1" id="KW-0472">Membrane</keyword>
<reference evidence="2" key="1">
    <citation type="submission" date="2022-11" db="EMBL/GenBank/DDBJ databases">
        <title>Centuries of genome instability and evolution in soft-shell clam transmissible cancer (bioRxiv).</title>
        <authorList>
            <person name="Hart S.F.M."/>
            <person name="Yonemitsu M.A."/>
            <person name="Giersch R.M."/>
            <person name="Beal B.F."/>
            <person name="Arriagada G."/>
            <person name="Davis B.W."/>
            <person name="Ostrander E.A."/>
            <person name="Goff S.P."/>
            <person name="Metzger M.J."/>
        </authorList>
    </citation>
    <scope>NUCLEOTIDE SEQUENCE</scope>
    <source>
        <strain evidence="2">MELC-2E11</strain>
        <tissue evidence="2">Siphon/mantle</tissue>
    </source>
</reference>
<feature type="transmembrane region" description="Helical" evidence="1">
    <location>
        <begin position="34"/>
        <end position="56"/>
    </location>
</feature>
<dbReference type="EMBL" id="CP111016">
    <property type="protein sequence ID" value="WAR06497.1"/>
    <property type="molecule type" value="Genomic_DNA"/>
</dbReference>
<evidence type="ECO:0000256" key="1">
    <source>
        <dbReference type="SAM" id="Phobius"/>
    </source>
</evidence>
<evidence type="ECO:0000313" key="2">
    <source>
        <dbReference type="EMBL" id="WAR06497.1"/>
    </source>
</evidence>
<proteinExistence type="predicted"/>
<keyword evidence="1" id="KW-0812">Transmembrane</keyword>
<keyword evidence="3" id="KW-1185">Reference proteome</keyword>